<sequence>MSTLKRPLFVKSDIDAAFGVFFDGFTKVIAGVAIMIGSIGLSSKVVFGTILPGLGFGVLLLHVFTWWLGNKTSKKTNNTSIVAIPAGITAGRFFIWLFAIMLPTYISTKDATLALGVGLAANIISSLLTIVLSFFEKAIVNSIPSAALFGTLAGGGVTWLILASLKDMFVTPLIALVCFFVLLVLYTSNIKTKLSPVLISILVGVILGFSTKNITIKNITDSFSSLSFNIPFIQINYILKGFSVVLQFLPIIIAFTVTEFVTALQGVEQAKVAGDVYDGKKTIIGVSIMSVISALFGNPFCFSVWWGHGTWKDIKASTGYSLIVGISYFILCSTGLVAIVTAVIPTAAVLPILIFVGMTSLAGAFQNEDKKYFSLMSIAIAVPIIEYIGNIAGDAMPNSLFILAKGAPLIALAWTSILVFCSESKFKNAIITCFISAGAAFIGLIHSPSLKINANLEITIAYLITAFILFIFNFKKEKI</sequence>
<evidence type="ECO:0000313" key="2">
    <source>
        <dbReference type="EMBL" id="PWJ86117.1"/>
    </source>
</evidence>
<dbReference type="PANTHER" id="PTHR31610:SF0">
    <property type="entry name" value="SLC26A_SULP TRANSPORTER DOMAIN-CONTAINING PROTEIN"/>
    <property type="match status" value="1"/>
</dbReference>
<accession>A0AA45HHE3</accession>
<dbReference type="RefSeq" id="WP_109606600.1">
    <property type="nucleotide sequence ID" value="NZ_JAMHJO010000024.1"/>
</dbReference>
<feature type="transmembrane region" description="Helical" evidence="1">
    <location>
        <begin position="45"/>
        <end position="68"/>
    </location>
</feature>
<dbReference type="AlphaFoldDB" id="A0AA45HHE3"/>
<comment type="caution">
    <text evidence="2">The sequence shown here is derived from an EMBL/GenBank/DDBJ whole genome shotgun (WGS) entry which is preliminary data.</text>
</comment>
<dbReference type="EMBL" id="QGGI01000031">
    <property type="protein sequence ID" value="PWJ86117.1"/>
    <property type="molecule type" value="Genomic_DNA"/>
</dbReference>
<feature type="transmembrane region" description="Helical" evidence="1">
    <location>
        <begin position="283"/>
        <end position="307"/>
    </location>
</feature>
<keyword evidence="1" id="KW-0812">Transmembrane</keyword>
<feature type="transmembrane region" description="Helical" evidence="1">
    <location>
        <begin position="16"/>
        <end position="38"/>
    </location>
</feature>
<feature type="transmembrane region" description="Helical" evidence="1">
    <location>
        <begin position="80"/>
        <end position="101"/>
    </location>
</feature>
<feature type="transmembrane region" description="Helical" evidence="1">
    <location>
        <begin position="399"/>
        <end position="421"/>
    </location>
</feature>
<feature type="transmembrane region" description="Helical" evidence="1">
    <location>
        <begin position="428"/>
        <end position="446"/>
    </location>
</feature>
<reference evidence="2 3" key="1">
    <citation type="submission" date="2018-05" db="EMBL/GenBank/DDBJ databases">
        <title>Genomic Encyclopedia of Type Strains, Phase IV (KMG-IV): sequencing the most valuable type-strain genomes for metagenomic binning, comparative biology and taxonomic classification.</title>
        <authorList>
            <person name="Goeker M."/>
        </authorList>
    </citation>
    <scope>NUCLEOTIDE SEQUENCE [LARGE SCALE GENOMIC DNA]</scope>
    <source>
        <strain evidence="2 3">DSM 24906</strain>
    </source>
</reference>
<keyword evidence="1" id="KW-1133">Transmembrane helix</keyword>
<feature type="transmembrane region" description="Helical" evidence="1">
    <location>
        <begin position="346"/>
        <end position="365"/>
    </location>
</feature>
<feature type="transmembrane region" description="Helical" evidence="1">
    <location>
        <begin position="113"/>
        <end position="135"/>
    </location>
</feature>
<feature type="transmembrane region" description="Helical" evidence="1">
    <location>
        <begin position="372"/>
        <end position="393"/>
    </location>
</feature>
<name>A0AA45HHE3_9BACT</name>
<feature type="transmembrane region" description="Helical" evidence="1">
    <location>
        <begin position="169"/>
        <end position="188"/>
    </location>
</feature>
<protein>
    <submittedName>
        <fullName evidence="2">AGZA family xanthine/uracil permease-like MFS transporter</fullName>
    </submittedName>
</protein>
<dbReference type="PANTHER" id="PTHR31610">
    <property type="entry name" value="SLR0360 PROTEIN"/>
    <property type="match status" value="1"/>
</dbReference>
<dbReference type="Proteomes" id="UP000245921">
    <property type="component" value="Unassembled WGS sequence"/>
</dbReference>
<proteinExistence type="predicted"/>
<feature type="transmembrane region" description="Helical" evidence="1">
    <location>
        <begin position="141"/>
        <end position="162"/>
    </location>
</feature>
<feature type="transmembrane region" description="Helical" evidence="1">
    <location>
        <begin position="237"/>
        <end position="263"/>
    </location>
</feature>
<evidence type="ECO:0000256" key="1">
    <source>
        <dbReference type="SAM" id="Phobius"/>
    </source>
</evidence>
<keyword evidence="1" id="KW-0472">Membrane</keyword>
<gene>
    <name evidence="2" type="ORF">C7380_1319</name>
</gene>
<feature type="transmembrane region" description="Helical" evidence="1">
    <location>
        <begin position="452"/>
        <end position="474"/>
    </location>
</feature>
<keyword evidence="3" id="KW-1185">Reference proteome</keyword>
<organism evidence="2 3">
    <name type="scientific">Oceanotoga teriensis</name>
    <dbReference type="NCBI Taxonomy" id="515440"/>
    <lineage>
        <taxon>Bacteria</taxon>
        <taxon>Thermotogati</taxon>
        <taxon>Thermotogota</taxon>
        <taxon>Thermotogae</taxon>
        <taxon>Petrotogales</taxon>
        <taxon>Petrotogaceae</taxon>
        <taxon>Oceanotoga</taxon>
    </lineage>
</organism>
<feature type="transmembrane region" description="Helical" evidence="1">
    <location>
        <begin position="319"/>
        <end position="340"/>
    </location>
</feature>
<evidence type="ECO:0000313" key="3">
    <source>
        <dbReference type="Proteomes" id="UP000245921"/>
    </source>
</evidence>